<dbReference type="InterPro" id="IPR006458">
    <property type="entry name" value="Ovate_C"/>
</dbReference>
<dbReference type="AlphaFoldDB" id="A0A5N6M288"/>
<dbReference type="PANTHER" id="PTHR33057">
    <property type="entry name" value="TRANSCRIPTION REPRESSOR OFP7-RELATED"/>
    <property type="match status" value="1"/>
</dbReference>
<evidence type="ECO:0000256" key="1">
    <source>
        <dbReference type="ARBA" id="ARBA00004123"/>
    </source>
</evidence>
<dbReference type="OrthoDB" id="1928390at2759"/>
<evidence type="ECO:0000313" key="9">
    <source>
        <dbReference type="EMBL" id="KAD3067898.1"/>
    </source>
</evidence>
<dbReference type="NCBIfam" id="TIGR01568">
    <property type="entry name" value="A_thal_3678"/>
    <property type="match status" value="1"/>
</dbReference>
<dbReference type="InterPro" id="IPR038933">
    <property type="entry name" value="Ovate"/>
</dbReference>
<keyword evidence="2 6" id="KW-0678">Repressor</keyword>
<organism evidence="9 10">
    <name type="scientific">Mikania micrantha</name>
    <name type="common">bitter vine</name>
    <dbReference type="NCBI Taxonomy" id="192012"/>
    <lineage>
        <taxon>Eukaryota</taxon>
        <taxon>Viridiplantae</taxon>
        <taxon>Streptophyta</taxon>
        <taxon>Embryophyta</taxon>
        <taxon>Tracheophyta</taxon>
        <taxon>Spermatophyta</taxon>
        <taxon>Magnoliopsida</taxon>
        <taxon>eudicotyledons</taxon>
        <taxon>Gunneridae</taxon>
        <taxon>Pentapetalae</taxon>
        <taxon>asterids</taxon>
        <taxon>campanulids</taxon>
        <taxon>Asterales</taxon>
        <taxon>Asteraceae</taxon>
        <taxon>Asteroideae</taxon>
        <taxon>Heliantheae alliance</taxon>
        <taxon>Eupatorieae</taxon>
        <taxon>Mikania</taxon>
    </lineage>
</organism>
<evidence type="ECO:0000256" key="7">
    <source>
        <dbReference type="SAM" id="MobiDB-lite"/>
    </source>
</evidence>
<dbReference type="PROSITE" id="PS51754">
    <property type="entry name" value="OVATE"/>
    <property type="match status" value="1"/>
</dbReference>
<dbReference type="GO" id="GO:0005634">
    <property type="term" value="C:nucleus"/>
    <property type="evidence" value="ECO:0007669"/>
    <property type="project" value="UniProtKB-SubCell"/>
</dbReference>
<evidence type="ECO:0000256" key="6">
    <source>
        <dbReference type="RuleBase" id="RU367028"/>
    </source>
</evidence>
<accession>A0A5N6M288</accession>
<keyword evidence="3 6" id="KW-0805">Transcription regulation</keyword>
<name>A0A5N6M288_9ASTR</name>
<evidence type="ECO:0000256" key="4">
    <source>
        <dbReference type="ARBA" id="ARBA00023163"/>
    </source>
</evidence>
<dbReference type="EMBL" id="SZYD01000017">
    <property type="protein sequence ID" value="KAD3067898.1"/>
    <property type="molecule type" value="Genomic_DNA"/>
</dbReference>
<feature type="compositionally biased region" description="Basic residues" evidence="7">
    <location>
        <begin position="144"/>
        <end position="160"/>
    </location>
</feature>
<comment type="caution">
    <text evidence="9">The sequence shown here is derived from an EMBL/GenBank/DDBJ whole genome shotgun (WGS) entry which is preliminary data.</text>
</comment>
<evidence type="ECO:0000259" key="8">
    <source>
        <dbReference type="PROSITE" id="PS51754"/>
    </source>
</evidence>
<dbReference type="PANTHER" id="PTHR33057:SF17">
    <property type="entry name" value="TRANSCRIPTION REPRESSOR OFP8"/>
    <property type="match status" value="1"/>
</dbReference>
<comment type="function">
    <text evidence="6">Transcriptional repressor that regulates multiple aspects of plant growth and development.</text>
</comment>
<dbReference type="Pfam" id="PF04844">
    <property type="entry name" value="Ovate"/>
    <property type="match status" value="1"/>
</dbReference>
<feature type="domain" description="OVATE" evidence="8">
    <location>
        <begin position="183"/>
        <end position="242"/>
    </location>
</feature>
<evidence type="ECO:0000256" key="5">
    <source>
        <dbReference type="ARBA" id="ARBA00023242"/>
    </source>
</evidence>
<reference evidence="9 10" key="1">
    <citation type="submission" date="2019-05" db="EMBL/GenBank/DDBJ databases">
        <title>Mikania micrantha, genome provides insights into the molecular mechanism of rapid growth.</title>
        <authorList>
            <person name="Liu B."/>
        </authorList>
    </citation>
    <scope>NUCLEOTIDE SEQUENCE [LARGE SCALE GENOMIC DNA]</scope>
    <source>
        <strain evidence="9">NLD-2019</strain>
        <tissue evidence="9">Leaf</tissue>
    </source>
</reference>
<feature type="region of interest" description="Disordered" evidence="7">
    <location>
        <begin position="137"/>
        <end position="174"/>
    </location>
</feature>
<evidence type="ECO:0000256" key="3">
    <source>
        <dbReference type="ARBA" id="ARBA00023015"/>
    </source>
</evidence>
<evidence type="ECO:0000256" key="2">
    <source>
        <dbReference type="ARBA" id="ARBA00022491"/>
    </source>
</evidence>
<dbReference type="GO" id="GO:0045892">
    <property type="term" value="P:negative regulation of DNA-templated transcription"/>
    <property type="evidence" value="ECO:0007669"/>
    <property type="project" value="UniProtKB-UniRule"/>
</dbReference>
<keyword evidence="10" id="KW-1185">Reference proteome</keyword>
<keyword evidence="4 6" id="KW-0804">Transcription</keyword>
<feature type="region of interest" description="Disordered" evidence="7">
    <location>
        <begin position="79"/>
        <end position="101"/>
    </location>
</feature>
<evidence type="ECO:0000313" key="10">
    <source>
        <dbReference type="Proteomes" id="UP000326396"/>
    </source>
</evidence>
<proteinExistence type="predicted"/>
<gene>
    <name evidence="9" type="ORF">E3N88_35778</name>
</gene>
<protein>
    <recommendedName>
        <fullName evidence="6">Transcription repressor</fullName>
    </recommendedName>
    <alternativeName>
        <fullName evidence="6">Ovate family protein</fullName>
    </alternativeName>
</protein>
<comment type="subcellular location">
    <subcellularLocation>
        <location evidence="1 6">Nucleus</location>
    </subcellularLocation>
</comment>
<dbReference type="Proteomes" id="UP000326396">
    <property type="component" value="Linkage Group LG7"/>
</dbReference>
<sequence length="248" mass="28938">MENRLKLKISKLFETCRSKNIPDVSAEPFFFPENRHHRQLIALFSPNPHFLSKPKCQIDHKPKPHLSRPKQIPSVSAAKDLRRPLQATKKNPRYRKPMKMEHISSTTDKYYYDWRSSDDEYEIDDETTLFSSRSFRSESSGSFKKNRANRKSEKKLKRTNNQKGSNEKPLKNSGKLVNDSFAVAKKSSNPHEDFRVSMVEMIVGKQIFEAEGLTKLFECFISLNSDEHHRVIFEVFTEILEAMFSFSS</sequence>
<keyword evidence="5 6" id="KW-0539">Nucleus</keyword>